<evidence type="ECO:0000256" key="6">
    <source>
        <dbReference type="RuleBase" id="RU000394"/>
    </source>
</evidence>
<keyword evidence="6" id="KW-0493">Microtubule</keyword>
<dbReference type="InterPro" id="IPR019821">
    <property type="entry name" value="Kinesin_motor_CS"/>
</dbReference>
<organism evidence="8 9">
    <name type="scientific">Periophthalmus magnuspinnatus</name>
    <dbReference type="NCBI Taxonomy" id="409849"/>
    <lineage>
        <taxon>Eukaryota</taxon>
        <taxon>Metazoa</taxon>
        <taxon>Chordata</taxon>
        <taxon>Craniata</taxon>
        <taxon>Vertebrata</taxon>
        <taxon>Euteleostomi</taxon>
        <taxon>Actinopterygii</taxon>
        <taxon>Neopterygii</taxon>
        <taxon>Teleostei</taxon>
        <taxon>Neoteleostei</taxon>
        <taxon>Acanthomorphata</taxon>
        <taxon>Gobiaria</taxon>
        <taxon>Gobiiformes</taxon>
        <taxon>Gobioidei</taxon>
        <taxon>Gobiidae</taxon>
        <taxon>Oxudercinae</taxon>
        <taxon>Periophthalmus</taxon>
    </lineage>
</organism>
<dbReference type="PANTHER" id="PTHR47972">
    <property type="entry name" value="KINESIN-LIKE PROTEIN KLP-3"/>
    <property type="match status" value="1"/>
</dbReference>
<keyword evidence="4" id="KW-0963">Cytoplasm</keyword>
<dbReference type="GO" id="GO:0005524">
    <property type="term" value="F:ATP binding"/>
    <property type="evidence" value="ECO:0007669"/>
    <property type="project" value="UniProtKB-UniRule"/>
</dbReference>
<evidence type="ECO:0000256" key="3">
    <source>
        <dbReference type="ARBA" id="ARBA00022840"/>
    </source>
</evidence>
<evidence type="ECO:0000313" key="9">
    <source>
        <dbReference type="Proteomes" id="UP000261520"/>
    </source>
</evidence>
<evidence type="ECO:0000256" key="2">
    <source>
        <dbReference type="ARBA" id="ARBA00022741"/>
    </source>
</evidence>
<reference evidence="8" key="1">
    <citation type="submission" date="2025-08" db="UniProtKB">
        <authorList>
            <consortium name="Ensembl"/>
        </authorList>
    </citation>
    <scope>IDENTIFICATION</scope>
</reference>
<dbReference type="InterPro" id="IPR036961">
    <property type="entry name" value="Kinesin_motor_dom_sf"/>
</dbReference>
<dbReference type="SMART" id="SM00129">
    <property type="entry name" value="KISc"/>
    <property type="match status" value="1"/>
</dbReference>
<accession>A0A3B4AQV1</accession>
<keyword evidence="9" id="KW-1185">Reference proteome</keyword>
<dbReference type="Pfam" id="PF00225">
    <property type="entry name" value="Kinesin"/>
    <property type="match status" value="1"/>
</dbReference>
<sequence length="341" mass="37735">DIKKEVLQYSGRPERKIRVFCRIRPVNQTEAAQGSAVVVEKIDDYSVNVETPRGPREFQFDQVFSAQATQEDLFQDANLIQSAIDGYNVCIFAYGQTGSGKTYTMVGDKERKNSGIMPRSFNAIFDIIQENKTKFNFKVSAYMLELYNDRLQDLFVSPGGEGLAQSKRVEIKRNRKGVVFAQGAETKEASSAQQLYALFQQACANRHIAATMNVESSRSHLIVGIKVESKNLTNGSISSGKLSLVDLAGSERAAKTGAKDHKLKEANSINKSLSALGDVISALSSELPHVPYRNSKLTQYATRVKAITNNAQRFVDSKEIAHLKEIISKLKAGQTVEEEDI</sequence>
<dbReference type="GO" id="GO:0003777">
    <property type="term" value="F:microtubule motor activity"/>
    <property type="evidence" value="ECO:0007669"/>
    <property type="project" value="InterPro"/>
</dbReference>
<keyword evidence="5 6" id="KW-0505">Motor protein</keyword>
<feature type="domain" description="Kinesin motor" evidence="7">
    <location>
        <begin position="16"/>
        <end position="299"/>
    </location>
</feature>
<dbReference type="GO" id="GO:0005874">
    <property type="term" value="C:microtubule"/>
    <property type="evidence" value="ECO:0007669"/>
    <property type="project" value="UniProtKB-KW"/>
</dbReference>
<dbReference type="GO" id="GO:0007018">
    <property type="term" value="P:microtubule-based movement"/>
    <property type="evidence" value="ECO:0007669"/>
    <property type="project" value="InterPro"/>
</dbReference>
<comment type="similarity">
    <text evidence="5 6">Belongs to the TRAFAC class myosin-kinesin ATPase superfamily. Kinesin family.</text>
</comment>
<dbReference type="PANTHER" id="PTHR47972:SF16">
    <property type="entry name" value="KINESIN-LIKE PROTEIN"/>
    <property type="match status" value="1"/>
</dbReference>
<keyword evidence="4" id="KW-0206">Cytoskeleton</keyword>
<evidence type="ECO:0000313" key="8">
    <source>
        <dbReference type="Ensembl" id="ENSPMGP00000019080.1"/>
    </source>
</evidence>
<dbReference type="Proteomes" id="UP000261520">
    <property type="component" value="Unplaced"/>
</dbReference>
<dbReference type="PROSITE" id="PS50067">
    <property type="entry name" value="KINESIN_MOTOR_2"/>
    <property type="match status" value="1"/>
</dbReference>
<name>A0A3B4AQV1_9GOBI</name>
<dbReference type="Ensembl" id="ENSPMGT00000020346.1">
    <property type="protein sequence ID" value="ENSPMGP00000019080.1"/>
    <property type="gene ID" value="ENSPMGG00000015533.1"/>
</dbReference>
<evidence type="ECO:0000256" key="4">
    <source>
        <dbReference type="ARBA" id="ARBA00023212"/>
    </source>
</evidence>
<feature type="binding site" evidence="5">
    <location>
        <begin position="95"/>
        <end position="102"/>
    </location>
    <ligand>
        <name>ATP</name>
        <dbReference type="ChEBI" id="CHEBI:30616"/>
    </ligand>
</feature>
<dbReference type="PRINTS" id="PR00380">
    <property type="entry name" value="KINESINHEAVY"/>
</dbReference>
<dbReference type="AlphaFoldDB" id="A0A3B4AQV1"/>
<dbReference type="InterPro" id="IPR001752">
    <property type="entry name" value="Kinesin_motor_dom"/>
</dbReference>
<dbReference type="STRING" id="409849.ENSPMGP00000019080"/>
<reference evidence="8" key="2">
    <citation type="submission" date="2025-09" db="UniProtKB">
        <authorList>
            <consortium name="Ensembl"/>
        </authorList>
    </citation>
    <scope>IDENTIFICATION</scope>
</reference>
<dbReference type="GO" id="GO:0008017">
    <property type="term" value="F:microtubule binding"/>
    <property type="evidence" value="ECO:0007669"/>
    <property type="project" value="InterPro"/>
</dbReference>
<dbReference type="InterPro" id="IPR027640">
    <property type="entry name" value="Kinesin-like_fam"/>
</dbReference>
<dbReference type="PROSITE" id="PS00411">
    <property type="entry name" value="KINESIN_MOTOR_1"/>
    <property type="match status" value="1"/>
</dbReference>
<keyword evidence="3 5" id="KW-0067">ATP-binding</keyword>
<protein>
    <recommendedName>
        <fullName evidence="6">Kinesin-like protein</fullName>
    </recommendedName>
</protein>
<proteinExistence type="inferred from homology"/>
<keyword evidence="2 5" id="KW-0547">Nucleotide-binding</keyword>
<evidence type="ECO:0000259" key="7">
    <source>
        <dbReference type="PROSITE" id="PS50067"/>
    </source>
</evidence>
<evidence type="ECO:0000256" key="1">
    <source>
        <dbReference type="ARBA" id="ARBA00004245"/>
    </source>
</evidence>
<evidence type="ECO:0000256" key="5">
    <source>
        <dbReference type="PROSITE-ProRule" id="PRU00283"/>
    </source>
</evidence>
<dbReference type="Gene3D" id="3.40.850.10">
    <property type="entry name" value="Kinesin motor domain"/>
    <property type="match status" value="1"/>
</dbReference>
<dbReference type="InterPro" id="IPR027417">
    <property type="entry name" value="P-loop_NTPase"/>
</dbReference>
<comment type="subcellular location">
    <subcellularLocation>
        <location evidence="1">Cytoplasm</location>
        <location evidence="1">Cytoskeleton</location>
    </subcellularLocation>
</comment>
<dbReference type="SUPFAM" id="SSF52540">
    <property type="entry name" value="P-loop containing nucleoside triphosphate hydrolases"/>
    <property type="match status" value="1"/>
</dbReference>